<dbReference type="AlphaFoldDB" id="A0A2P2K1G5"/>
<proteinExistence type="predicted"/>
<evidence type="ECO:0000313" key="1">
    <source>
        <dbReference type="EMBL" id="MBW99556.1"/>
    </source>
</evidence>
<reference evidence="1" key="1">
    <citation type="submission" date="2018-02" db="EMBL/GenBank/DDBJ databases">
        <title>Rhizophora mucronata_Transcriptome.</title>
        <authorList>
            <person name="Meera S.P."/>
            <person name="Sreeshan A."/>
            <person name="Augustine A."/>
        </authorList>
    </citation>
    <scope>NUCLEOTIDE SEQUENCE</scope>
    <source>
        <tissue evidence="1">Leaf</tissue>
    </source>
</reference>
<accession>A0A2P2K1G5</accession>
<sequence length="47" mass="5362">MTCCKTCKQMTLGFAPYSGNCYQIFLQLALQGEELQREQPLSSHLHN</sequence>
<dbReference type="EMBL" id="GGEC01019073">
    <property type="protein sequence ID" value="MBW99556.1"/>
    <property type="molecule type" value="Transcribed_RNA"/>
</dbReference>
<organism evidence="1">
    <name type="scientific">Rhizophora mucronata</name>
    <name type="common">Asiatic mangrove</name>
    <dbReference type="NCBI Taxonomy" id="61149"/>
    <lineage>
        <taxon>Eukaryota</taxon>
        <taxon>Viridiplantae</taxon>
        <taxon>Streptophyta</taxon>
        <taxon>Embryophyta</taxon>
        <taxon>Tracheophyta</taxon>
        <taxon>Spermatophyta</taxon>
        <taxon>Magnoliopsida</taxon>
        <taxon>eudicotyledons</taxon>
        <taxon>Gunneridae</taxon>
        <taxon>Pentapetalae</taxon>
        <taxon>rosids</taxon>
        <taxon>fabids</taxon>
        <taxon>Malpighiales</taxon>
        <taxon>Rhizophoraceae</taxon>
        <taxon>Rhizophora</taxon>
    </lineage>
</organism>
<protein>
    <submittedName>
        <fullName evidence="1">Uncharacterized protein MANES_09G060400</fullName>
    </submittedName>
</protein>
<name>A0A2P2K1G5_RHIMU</name>